<evidence type="ECO:0000256" key="7">
    <source>
        <dbReference type="SAM" id="SignalP"/>
    </source>
</evidence>
<dbReference type="SUPFAM" id="SSF117074">
    <property type="entry name" value="Hypothetical protein PA1324"/>
    <property type="match status" value="5"/>
</dbReference>
<feature type="domain" description="SpaA-like prealbumin fold" evidence="9">
    <location>
        <begin position="1146"/>
        <end position="1237"/>
    </location>
</feature>
<keyword evidence="6" id="KW-0472">Membrane</keyword>
<evidence type="ECO:0000259" key="8">
    <source>
        <dbReference type="Pfam" id="PF17210"/>
    </source>
</evidence>
<dbReference type="PANTHER" id="PTHR36108">
    <property type="entry name" value="COLOSSIN-B-RELATED"/>
    <property type="match status" value="1"/>
</dbReference>
<keyword evidence="4 7" id="KW-0732">Signal</keyword>
<dbReference type="EMBL" id="DVLT01000004">
    <property type="protein sequence ID" value="HIU01774.1"/>
    <property type="molecule type" value="Genomic_DNA"/>
</dbReference>
<name>A0A9D1KWG0_9FIRM</name>
<protein>
    <submittedName>
        <fullName evidence="10">Uncharacterized protein</fullName>
    </submittedName>
</protein>
<feature type="domain" description="SpaA-like prealbumin fold" evidence="9">
    <location>
        <begin position="928"/>
        <end position="1023"/>
    </location>
</feature>
<comment type="caution">
    <text evidence="10">The sequence shown here is derived from an EMBL/GenBank/DDBJ whole genome shotgun (WGS) entry which is preliminary data.</text>
</comment>
<organism evidence="10 11">
    <name type="scientific">Candidatus Onthocola gallistercoris</name>
    <dbReference type="NCBI Taxonomy" id="2840876"/>
    <lineage>
        <taxon>Bacteria</taxon>
        <taxon>Bacillati</taxon>
        <taxon>Bacillota</taxon>
        <taxon>Bacilli</taxon>
        <taxon>Candidatus Onthocola</taxon>
    </lineage>
</organism>
<dbReference type="GO" id="GO:0005576">
    <property type="term" value="C:extracellular region"/>
    <property type="evidence" value="ECO:0007669"/>
    <property type="project" value="UniProtKB-SubCell"/>
</dbReference>
<feature type="domain" description="SpaA-like prealbumin fold" evidence="9">
    <location>
        <begin position="1996"/>
        <end position="2053"/>
    </location>
</feature>
<evidence type="ECO:0000259" key="9">
    <source>
        <dbReference type="Pfam" id="PF17802"/>
    </source>
</evidence>
<dbReference type="SUPFAM" id="SSF49478">
    <property type="entry name" value="Cna protein B-type domain"/>
    <property type="match status" value="4"/>
</dbReference>
<evidence type="ECO:0000256" key="4">
    <source>
        <dbReference type="ARBA" id="ARBA00022729"/>
    </source>
</evidence>
<feature type="domain" description="SpaA-like prealbumin fold" evidence="9">
    <location>
        <begin position="2519"/>
        <end position="2606"/>
    </location>
</feature>
<feature type="domain" description="SpaA-like prealbumin fold" evidence="9">
    <location>
        <begin position="2309"/>
        <end position="2385"/>
    </location>
</feature>
<comment type="similarity">
    <text evidence="2">Belongs to the serine-aspartate repeat-containing protein (SDr) family.</text>
</comment>
<comment type="subcellular location">
    <subcellularLocation>
        <location evidence="1">Secreted</location>
    </subcellularLocation>
</comment>
<evidence type="ECO:0000313" key="11">
    <source>
        <dbReference type="Proteomes" id="UP000824164"/>
    </source>
</evidence>
<proteinExistence type="inferred from homology"/>
<keyword evidence="6" id="KW-0812">Transmembrane</keyword>
<reference evidence="10" key="2">
    <citation type="journal article" date="2021" name="PeerJ">
        <title>Extensive microbial diversity within the chicken gut microbiome revealed by metagenomics and culture.</title>
        <authorList>
            <person name="Gilroy R."/>
            <person name="Ravi A."/>
            <person name="Getino M."/>
            <person name="Pursley I."/>
            <person name="Horton D.L."/>
            <person name="Alikhan N.F."/>
            <person name="Baker D."/>
            <person name="Gharbi K."/>
            <person name="Hall N."/>
            <person name="Watson M."/>
            <person name="Adriaenssens E.M."/>
            <person name="Foster-Nyarko E."/>
            <person name="Jarju S."/>
            <person name="Secka A."/>
            <person name="Antonio M."/>
            <person name="Oren A."/>
            <person name="Chaudhuri R.R."/>
            <person name="La Ragione R."/>
            <person name="Hildebrand F."/>
            <person name="Pallen M.J."/>
        </authorList>
    </citation>
    <scope>NUCLEOTIDE SEQUENCE</scope>
    <source>
        <strain evidence="10">CHK187-14744</strain>
    </source>
</reference>
<feature type="compositionally biased region" description="Acidic residues" evidence="5">
    <location>
        <begin position="60"/>
        <end position="75"/>
    </location>
</feature>
<feature type="domain" description="SpaA-like prealbumin fold" evidence="9">
    <location>
        <begin position="2631"/>
        <end position="2709"/>
    </location>
</feature>
<feature type="signal peptide" evidence="7">
    <location>
        <begin position="1"/>
        <end position="28"/>
    </location>
</feature>
<feature type="transmembrane region" description="Helical" evidence="6">
    <location>
        <begin position="4175"/>
        <end position="4194"/>
    </location>
</feature>
<feature type="domain" description="SpaA-like prealbumin fold" evidence="9">
    <location>
        <begin position="1027"/>
        <end position="1091"/>
    </location>
</feature>
<evidence type="ECO:0000256" key="5">
    <source>
        <dbReference type="SAM" id="MobiDB-lite"/>
    </source>
</evidence>
<dbReference type="InterPro" id="IPR041033">
    <property type="entry name" value="SpaA_PFL_dom_1"/>
</dbReference>
<feature type="domain" description="SD-repeat containing protein B" evidence="8">
    <location>
        <begin position="3433"/>
        <end position="3582"/>
    </location>
</feature>
<evidence type="ECO:0000256" key="1">
    <source>
        <dbReference type="ARBA" id="ARBA00004613"/>
    </source>
</evidence>
<feature type="domain" description="SD-repeat containing protein B" evidence="8">
    <location>
        <begin position="3741"/>
        <end position="3865"/>
    </location>
</feature>
<feature type="domain" description="SD-repeat containing protein B" evidence="8">
    <location>
        <begin position="3870"/>
        <end position="3971"/>
    </location>
</feature>
<feature type="domain" description="SD-repeat containing protein B" evidence="8">
    <location>
        <begin position="4014"/>
        <end position="4137"/>
    </location>
</feature>
<dbReference type="InterPro" id="IPR013783">
    <property type="entry name" value="Ig-like_fold"/>
</dbReference>
<dbReference type="InterPro" id="IPR033764">
    <property type="entry name" value="Sdr_B"/>
</dbReference>
<dbReference type="Proteomes" id="UP000824164">
    <property type="component" value="Unassembled WGS sequence"/>
</dbReference>
<sequence>MERINTKLKRLTALILTVAMVVSSNAFSSATYVFADETESSGEMIQTESLEDTTGVSVDDPVEDTTDSLESDTYSEESTPVSESSSETTAETTQESTETTTETADQTDGEPTETAVETSTEPAAASNSLEPRDGAAQFDFSARVNDSEILAGGDFNYTIEYTALPTASGGTYNSASFTLILPEHVSFRKNADGTLSYEGSEVTSVTAIEQSNGTTYVTINMNPSGMGIGGASSIVLNLTTDNFETPDGTEITLNPTFSATTATDRVEGSLTAEEIEAAKVTVRTQDDWTVKKSAGDVNVVTGGDGKEYYEVAYTIIAQNLWNGADSQGDHDGRLDVESFALTDIMPTGYPEGGGVSEIVSVKISVKMGQEELSEGSDGYDIVRADDGSVESIVIHKYSVSDSKQSTIEEGKPITTTYTVTVRYPREAYETPSNIPDAVMYQLTNTASLEYKLLGKDTQTKTAEATIEVGYKETTTDDFDIVVDKLLSIDGEEYSIAGSGKEAAFELYGDDGKTLANNADGTVVGVGAEKTTDDSGRVAFEGLRRGTYYLKETKVPEGFLGNGQIKIEISGDGTITAEAEDAGDTANVSVENGVVSVVNVADRVGGVRFTKYATDPEGHTAVQEGATFTLTDQSDSSKTYTAVSGSDGTVYFAAVPAGTYTLEETGVPSDEYEISSKTITVEVLANQIIELNDRLDEITLDDGTQVHGFLNVSPKGKFQIRKEDSISQATLSGAEFKVYGPYASEDAAPDTPSEGDLVADYTLTTGENGTAVSKALPAGWYILEETKAPADHAITDSSRYTVVQVKANQISDQPIVIKNEPTVDVTFSKKGAVRQNGETIVVEELADVELAIYASEDAEESIATVKTYLDGTGISTSDPIELLPGTYYYEEVTGPGGDYQELDGRHAFTVKRNSSNQWVVTVYNYSEYGRIRVKKVDASDNNVVLEGAKFEIWNADDNGQSTGSAPVGTIVTGTDGYGVSGLIPVGSYILKEVSAPAGYGVTSLWSSVIKVTQGSQSEITITNDPKKSVIVTKVDENNTGLAGAKFAIYEGTDVSGIPLQETTGSDGTCTFVGLKPGTVYTIVEIEAPSGYTEAAYTDPSDPTKIIYRTFTVTTPAGSSTTQSVSVGPVENYKQVDFSFTKYSDMDDPTGSTPLAGAEFTLYRYDTDAQDHIGMEVAKATSDTSGQVSFTNVDAKVWDGQRWTDAKYVLRETVTPDGYTTAADQIITIGNDGKVYIDGTQQELPSVLNRADQGKVAVEKYATETDDVTIDTDTPVQAVFEIHKVNGDGTISDEVVGTITTSGRANTPVTSGWLDPGQYALVETSVTGNYTMDTDPILFTVTAGQTTQLTGEHALTNVAKGQVRLHKVASFKISGSAGQTAEYDLTGSVIRLYKKSSATSTAAEDITDLDAFADEINMESSATGTTKYLDAGDYWIVEWQFPEDYKAGEGSTTITVDGKDITVLGSLTIRPGQQANDSTVDITNYTDKGKLRINKLEYGTDRLLDGAQFEVYIEDENGDVTTPTGVKVKKVYISSSTDAGGEIMESGTNGPGSALSIDIEPGTYWIREVSVDKVNQHYGPSWYPYNGEWSDPITVEKGSESIQNFYNFKMTGPGTKENKAGQPLEGAIFVAFEDTAKASDFVSYLKTLNVGDQDANGNYTNKAALEEKLKDTAFLEQYGIVDVSSPSLAADGSFEFDALKPGGTYHIVEAIPPDGYALNTGVFTRTVKNDGTGFTETLKVVDYLLGRFSVKKVTQLNGTEYTVEGVTFSVYEAVQDENGSYELNGVKYSKASETPVASGSSGADGLYTTVLLEAGFYIIEETGVPQNSPVRLPNDIDSKSAVIQIKDGDNGTTIAKTFNNPAVYGQFIFKKVDQNGDLITDATITFQLYRQTSDNTWEEVGDEITAPSSGDGIYKSGLLPAGTYKLVETSAPGYTIKYTQDNPLIFTIEGGKITGLSNSNDTPSTDATIEQPLVLTNTKQGTLTLQKVGVFEGKVIESNLQGIQFTLYTDPGCTQAVSTQTTDANGQARWTNLDAGTYYLKETGIVSGSEADGKYAVDDTVRTIVITAGQSVSLTGDDQIENATTLGTIRIKKVDANDPDKVLSGAIFGVYQTVDGKEVEVTRMTTGTDGIAESSLIPAGDYYVKEITPPSGYKISEETKSVTVESNKVTDITAEPFENELLFSIQITKVNGRDDSLTVQGAVIRLYDDRGKADADTAAGTDNHIAEATTGSDGRVTFRELTVGSTGTKTFYYKEVSVPDAYVLDDTVHEITISYAANNGNPLITASNLVNDEKGKIQILKVGDWTVGGTTDEVPLEGAEFGVYRKDDPDTLVTTLVTGEDGTAISGGLDAGTYILKETKAPDGFASNDKTYEVTVENNKTDTTWYDTPIENVANEGRFVLKKYDGSDSAAADDLTGLTGAVFELYHKNEEGNWVYYNEDTPSFTVTDPAGYTSGYLEPGDYKLVEIQAPTHVVTSGGHEYNISFELDDTPIYFSIQAGVTGALINGTVGDIVVHNSPLGSIQLTKQGRDTANNTEPLEGAQFMLYTDENCENAVEDPLRTTDAKGVCSWNGLKPGTYYIKEVESQDVLDAGYAISDEIIPVTISDGMLVKDFEEDITAFTKYATMYDEANAGRLRIKKTNEDGTAALAGAVFDIYAHTPDGTGWETKPIDTVTVDSANGTLSDLLPAEANGTEYKVVEIKAPDDYTLDASLATLEQVVKVYPIHTPVTVEAGDQDNVITFANIAVDDITGLLNTIHKGVKEIGAADDETDVYKDSVTASDSLLEGDYQVQFKVDGYADGQNEVGASSFSITDNNIQMYYQTSDGNTGSVDQTDENGGNTGTSRDYTITGLHVLPAKNGDTAQKVGAVVYTQNTLAEKAAETWHEYQRIEDVTSGTDITFGNSVVGVKVEYINVGAKFTCDGLLLDVNFLDRSSWSGETDHEVRRITNTAHLDWTESRLDENGQSTGNTISVDSNPVEMLLPTYTAELPQVSIVNEILNNDGNFHSGDTIQYQITVTNHDVADQEADFASPVVSFRMPAMTTVDASMFTGGFEVYKVTADNPAGVIVDSHDYTITTETTSAPLDSTGEDKYEESQTLTTTQYVFNFTDNVVLQEGEQLVIRFNGIISYGSKSGNGVDTLVCPAYLGSTAKVPVSAENPLGTSFISYNNRQPFTDNTITDNAVRDNLEYLNSTNKAPVTDSTVLRMVKYIGVENENGDVEYLNLGERASVNPGENIYYKLTLYNNSAETIASARVVDILPFNGDTYVATNGGAYTDRGTTIPSGEGFEDVTLLTVSTQEDNAQIYSTAYDFSSRSTAENDIGGVLGMMYHRDDSFNNGNWSSGYSGDSSAVGVQIDFGNDGLKPGETYDIYISMRTPGYTADQIEDYYNKIIANSAMASVTRITNNDQPDTTDTIGEVDRVEPNKVEATLNLPTGSIGDFTWYDENNNGIQDNGEQPAEGVTVELYRTTYYIVGGRTLSTEERVGTMTTNQDGWYQFDDLACNYLKAGAAEGSTDPSDYVGEEYYTYRVQFTIPDGFSATDKEAGTDRAVDSNINPDGSTDPIMLTVYEENGTLYGSSDMTIDAGFVSPYALGNYVWLDSNNDGIQGADEKGVEGVSVFLYRLEGPDDTIDENDRYYARTTTDGNGYYEFTSLLEGYYVVEFDISEIRKDDGYTYQYDFTQCITDDGSRVGTDSDARYNVDADGRIRRTEVIHLSKDALSADGIYDQNDPRDPRWDAGLVVYSAIGGFVFEDMDYDDVQSLYIPLPGTTVELYEVRMDGTTMETPVAQTVVGNDGTYYFDHLVFAGNSQTYKVHFVFPEGYTGVDSNVGTDDTLDSDVIFAEGSDRSEGYTETITLYKDTVDTTWDAGARKYAAIGDYVWFDENKNGAQDPEETGISGIRVILQKRDNASAGWEYYAETTTDESGFYIFEDLESSDYIDTEYRVVFSMDPQTQITTCQADGVGDDQNSDAIATYQQGIVPAVSGNDVDGGFVTRTIKPAYGTTDLTWDAGIIVELSAVGDFVWYDNDYNGIQNEGEQPAAGIPVILERNINGDPDDETGWAIVDEMLTDENGLYLFENLIPGHYRVRFQVPDGYTATRYDQTEDTAADSDAVIQAVERWFYSRSFYLEAGVTDLTWDAGLYRPRHRIETEIIHRVDRPTITRTVRRVRTVQTGDHTHLPLAFAVMFTSAGVIAWITYRRRRAGKQS</sequence>
<feature type="compositionally biased region" description="Polar residues" evidence="5">
    <location>
        <begin position="115"/>
        <end position="129"/>
    </location>
</feature>
<evidence type="ECO:0000256" key="3">
    <source>
        <dbReference type="ARBA" id="ARBA00022525"/>
    </source>
</evidence>
<keyword evidence="6" id="KW-1133">Transmembrane helix</keyword>
<feature type="domain" description="SpaA-like prealbumin fold" evidence="9">
    <location>
        <begin position="2182"/>
        <end position="2272"/>
    </location>
</feature>
<feature type="domain" description="SpaA-like prealbumin fold" evidence="9">
    <location>
        <begin position="2085"/>
        <end position="2172"/>
    </location>
</feature>
<feature type="compositionally biased region" description="Polar residues" evidence="5">
    <location>
        <begin position="41"/>
        <end position="56"/>
    </location>
</feature>
<feature type="domain" description="SpaA-like prealbumin fold" evidence="9">
    <location>
        <begin position="623"/>
        <end position="690"/>
    </location>
</feature>
<feature type="compositionally biased region" description="Low complexity" evidence="5">
    <location>
        <begin position="76"/>
        <end position="103"/>
    </location>
</feature>
<gene>
    <name evidence="10" type="ORF">IAB63_00795</name>
</gene>
<feature type="domain" description="SpaA-like prealbumin fold" evidence="9">
    <location>
        <begin position="501"/>
        <end position="580"/>
    </location>
</feature>
<feature type="domain" description="SD-repeat containing protein B" evidence="8">
    <location>
        <begin position="3588"/>
        <end position="3694"/>
    </location>
</feature>
<evidence type="ECO:0000256" key="2">
    <source>
        <dbReference type="ARBA" id="ARBA00007257"/>
    </source>
</evidence>
<feature type="domain" description="SpaA-like prealbumin fold" evidence="9">
    <location>
        <begin position="1863"/>
        <end position="1947"/>
    </location>
</feature>
<feature type="domain" description="SpaA-like prealbumin fold" evidence="9">
    <location>
        <begin position="1275"/>
        <end position="1348"/>
    </location>
</feature>
<dbReference type="PANTHER" id="PTHR36108:SF13">
    <property type="entry name" value="COLOSSIN-B-RELATED"/>
    <property type="match status" value="1"/>
</dbReference>
<evidence type="ECO:0000313" key="10">
    <source>
        <dbReference type="EMBL" id="HIU01774.1"/>
    </source>
</evidence>
<feature type="chain" id="PRO_5039549355" evidence="7">
    <location>
        <begin position="29"/>
        <end position="4203"/>
    </location>
</feature>
<keyword evidence="3" id="KW-0964">Secreted</keyword>
<feature type="region of interest" description="Disordered" evidence="5">
    <location>
        <begin position="41"/>
        <end position="132"/>
    </location>
</feature>
<accession>A0A9D1KWG0</accession>
<dbReference type="Pfam" id="PF17802">
    <property type="entry name" value="SpaA"/>
    <property type="match status" value="14"/>
</dbReference>
<evidence type="ECO:0000256" key="6">
    <source>
        <dbReference type="SAM" id="Phobius"/>
    </source>
</evidence>
<dbReference type="Gene3D" id="2.60.40.10">
    <property type="entry name" value="Immunoglobulins"/>
    <property type="match status" value="22"/>
</dbReference>
<reference evidence="10" key="1">
    <citation type="submission" date="2020-10" db="EMBL/GenBank/DDBJ databases">
        <authorList>
            <person name="Gilroy R."/>
        </authorList>
    </citation>
    <scope>NUCLEOTIDE SEQUENCE</scope>
    <source>
        <strain evidence="10">CHK187-14744</strain>
    </source>
</reference>
<feature type="region of interest" description="Disordered" evidence="5">
    <location>
        <begin position="2821"/>
        <end position="2842"/>
    </location>
</feature>
<dbReference type="Pfam" id="PF17210">
    <property type="entry name" value="SdrD_B"/>
    <property type="match status" value="5"/>
</dbReference>
<feature type="domain" description="SpaA-like prealbumin fold" evidence="9">
    <location>
        <begin position="715"/>
        <end position="808"/>
    </location>
</feature>